<protein>
    <submittedName>
        <fullName evidence="4">Alpha/beta fold hydrolase</fullName>
    </submittedName>
</protein>
<dbReference type="AlphaFoldDB" id="A0A6C0P4U9"/>
<dbReference type="InterPro" id="IPR016032">
    <property type="entry name" value="Sig_transdc_resp-reg_C-effctor"/>
</dbReference>
<dbReference type="InterPro" id="IPR036388">
    <property type="entry name" value="WH-like_DNA-bd_sf"/>
</dbReference>
<dbReference type="Gene3D" id="3.40.50.1820">
    <property type="entry name" value="alpha/beta hydrolase"/>
    <property type="match status" value="1"/>
</dbReference>
<dbReference type="GO" id="GO:0003677">
    <property type="term" value="F:DNA binding"/>
    <property type="evidence" value="ECO:0007669"/>
    <property type="project" value="InterPro"/>
</dbReference>
<evidence type="ECO:0000313" key="5">
    <source>
        <dbReference type="Proteomes" id="UP000479114"/>
    </source>
</evidence>
<gene>
    <name evidence="4" type="ORF">GZH47_22915</name>
</gene>
<evidence type="ECO:0000259" key="3">
    <source>
        <dbReference type="Pfam" id="PF12697"/>
    </source>
</evidence>
<dbReference type="PANTHER" id="PTHR43798">
    <property type="entry name" value="MONOACYLGLYCEROL LIPASE"/>
    <property type="match status" value="1"/>
</dbReference>
<sequence>MSFAHSHSIFNYRFQPSQHPVAETIMLLHGNGFNSSFWGEMAVRLNERFHLLFMDLLPGHAGEMSWELLCDELHAVLEKLAIEELHIVGHSFGGSLAVAYANRHPDRVKKLVLLSLAVFYPMVEGEQIVHNFLRHIEQEGVPAVARREFIPFLTLLPEGHVTLEALYQAYDQLEPQHYIRLFKLQMLARPIHERHQISTPTLLLAGERDKLYLPQLQSITAGYFTRGSFLIVPQAANALFIDQPQLTAQWIRDFLLQASDEEPPLASRTMSSHIPSLIYSVMHAAAPITTPPKPVERREPSLSLSLFHAFHVRLNGIEIVDGWDKRYAKNILAYLAMHPVCTREELCDALFPGLNRSAALNNLRVYVGHLKKLLELPEGESILMTDRKYIRLKAVIDCDLQCYDEEIKRILFIKGEEAKCAAARDFLQRLGDASIMTGIYDQWFLDYRSYFEELIVSLSQWAASWEARMNRPDSALFFEKIAGRLLDDPM</sequence>
<dbReference type="GO" id="GO:0016787">
    <property type="term" value="F:hydrolase activity"/>
    <property type="evidence" value="ECO:0007669"/>
    <property type="project" value="UniProtKB-KW"/>
</dbReference>
<dbReference type="GO" id="GO:0006355">
    <property type="term" value="P:regulation of DNA-templated transcription"/>
    <property type="evidence" value="ECO:0007669"/>
    <property type="project" value="InterPro"/>
</dbReference>
<dbReference type="InterPro" id="IPR000073">
    <property type="entry name" value="AB_hydrolase_1"/>
</dbReference>
<evidence type="ECO:0000313" key="4">
    <source>
        <dbReference type="EMBL" id="QHW33361.1"/>
    </source>
</evidence>
<dbReference type="Proteomes" id="UP000479114">
    <property type="component" value="Chromosome"/>
</dbReference>
<dbReference type="Gene3D" id="1.10.10.10">
    <property type="entry name" value="Winged helix-like DNA-binding domain superfamily/Winged helix DNA-binding domain"/>
    <property type="match status" value="1"/>
</dbReference>
<name>A0A6C0P4U9_9BACL</name>
<dbReference type="PRINTS" id="PR00111">
    <property type="entry name" value="ABHYDROLASE"/>
</dbReference>
<evidence type="ECO:0000256" key="2">
    <source>
        <dbReference type="ARBA" id="ARBA00023163"/>
    </source>
</evidence>
<keyword evidence="2" id="KW-0804">Transcription</keyword>
<dbReference type="Pfam" id="PF12697">
    <property type="entry name" value="Abhydrolase_6"/>
    <property type="match status" value="1"/>
</dbReference>
<keyword evidence="4" id="KW-0378">Hydrolase</keyword>
<dbReference type="RefSeq" id="WP_162643349.1">
    <property type="nucleotide sequence ID" value="NZ_CP048286.1"/>
</dbReference>
<accession>A0A6C0P4U9</accession>
<keyword evidence="1" id="KW-0805">Transcription regulation</keyword>
<proteinExistence type="predicted"/>
<keyword evidence="5" id="KW-1185">Reference proteome</keyword>
<feature type="domain" description="AB hydrolase-1" evidence="3">
    <location>
        <begin position="26"/>
        <end position="249"/>
    </location>
</feature>
<organism evidence="4 5">
    <name type="scientific">Paenibacillus rhizovicinus</name>
    <dbReference type="NCBI Taxonomy" id="2704463"/>
    <lineage>
        <taxon>Bacteria</taxon>
        <taxon>Bacillati</taxon>
        <taxon>Bacillota</taxon>
        <taxon>Bacilli</taxon>
        <taxon>Bacillales</taxon>
        <taxon>Paenibacillaceae</taxon>
        <taxon>Paenibacillus</taxon>
    </lineage>
</organism>
<dbReference type="SUPFAM" id="SSF53474">
    <property type="entry name" value="alpha/beta-Hydrolases"/>
    <property type="match status" value="1"/>
</dbReference>
<dbReference type="InterPro" id="IPR050266">
    <property type="entry name" value="AB_hydrolase_sf"/>
</dbReference>
<dbReference type="KEGG" id="prz:GZH47_22915"/>
<dbReference type="SUPFAM" id="SSF46894">
    <property type="entry name" value="C-terminal effector domain of the bipartite response regulators"/>
    <property type="match status" value="1"/>
</dbReference>
<dbReference type="EMBL" id="CP048286">
    <property type="protein sequence ID" value="QHW33361.1"/>
    <property type="molecule type" value="Genomic_DNA"/>
</dbReference>
<reference evidence="4 5" key="1">
    <citation type="submission" date="2020-02" db="EMBL/GenBank/DDBJ databases">
        <title>Paenibacillus sp. nov., isolated from rhizosphere soil of tomato.</title>
        <authorList>
            <person name="Weon H.-Y."/>
            <person name="Lee S.A."/>
        </authorList>
    </citation>
    <scope>NUCLEOTIDE SEQUENCE [LARGE SCALE GENOMIC DNA]</scope>
    <source>
        <strain evidence="4 5">14171R-81</strain>
    </source>
</reference>
<dbReference type="InterPro" id="IPR029058">
    <property type="entry name" value="AB_hydrolase_fold"/>
</dbReference>
<evidence type="ECO:0000256" key="1">
    <source>
        <dbReference type="ARBA" id="ARBA00023015"/>
    </source>
</evidence>